<gene>
    <name evidence="1" type="ORF">Airi01_057600</name>
</gene>
<dbReference type="Proteomes" id="UP001165135">
    <property type="component" value="Unassembled WGS sequence"/>
</dbReference>
<proteinExistence type="predicted"/>
<sequence>MRDRAVGAAGESDAVGAERTVAGTGVGQEMVTDLREILGIAGPDDDRIVLPGSGNRHERLLSRMLD</sequence>
<accession>A0A9W6RKR2</accession>
<reference evidence="1" key="1">
    <citation type="submission" date="2023-03" db="EMBL/GenBank/DDBJ databases">
        <title>Actinoallomurus iriomotensis NBRC 103681.</title>
        <authorList>
            <person name="Ichikawa N."/>
            <person name="Sato H."/>
            <person name="Tonouchi N."/>
        </authorList>
    </citation>
    <scope>NUCLEOTIDE SEQUENCE</scope>
    <source>
        <strain evidence="1">NBRC 103681</strain>
    </source>
</reference>
<name>A0A9W6RKR2_9ACTN</name>
<organism evidence="1 2">
    <name type="scientific">Actinoallomurus iriomotensis</name>
    <dbReference type="NCBI Taxonomy" id="478107"/>
    <lineage>
        <taxon>Bacteria</taxon>
        <taxon>Bacillati</taxon>
        <taxon>Actinomycetota</taxon>
        <taxon>Actinomycetes</taxon>
        <taxon>Streptosporangiales</taxon>
        <taxon>Thermomonosporaceae</taxon>
        <taxon>Actinoallomurus</taxon>
    </lineage>
</organism>
<comment type="caution">
    <text evidence="1">The sequence shown here is derived from an EMBL/GenBank/DDBJ whole genome shotgun (WGS) entry which is preliminary data.</text>
</comment>
<dbReference type="EMBL" id="BSTJ01000007">
    <property type="protein sequence ID" value="GLY77493.1"/>
    <property type="molecule type" value="Genomic_DNA"/>
</dbReference>
<evidence type="ECO:0000313" key="1">
    <source>
        <dbReference type="EMBL" id="GLY77493.1"/>
    </source>
</evidence>
<protein>
    <submittedName>
        <fullName evidence="1">Uncharacterized protein</fullName>
    </submittedName>
</protein>
<dbReference type="AlphaFoldDB" id="A0A9W6RKR2"/>
<evidence type="ECO:0000313" key="2">
    <source>
        <dbReference type="Proteomes" id="UP001165135"/>
    </source>
</evidence>